<dbReference type="EMBL" id="CBWP010000084">
    <property type="protein sequence ID" value="CDL41482.1"/>
    <property type="molecule type" value="Genomic_DNA"/>
</dbReference>
<dbReference type="InterPro" id="IPR004688">
    <property type="entry name" value="Ni/Co_transpt"/>
</dbReference>
<evidence type="ECO:0000256" key="5">
    <source>
        <dbReference type="ARBA" id="ARBA00022692"/>
    </source>
</evidence>
<dbReference type="Proteomes" id="UP000019194">
    <property type="component" value="Unassembled WGS sequence"/>
</dbReference>
<keyword evidence="5 8" id="KW-0812">Transmembrane</keyword>
<keyword evidence="3 8" id="KW-0813">Transport</keyword>
<dbReference type="PANTHER" id="PTHR31611:SF0">
    <property type="entry name" value="HIGH-AFFINITY NICKEL TRANSPORT PROTEIN NIC1"/>
    <property type="match status" value="1"/>
</dbReference>
<organism evidence="9 10">
    <name type="scientific">Citrobacter freundii</name>
    <dbReference type="NCBI Taxonomy" id="546"/>
    <lineage>
        <taxon>Bacteria</taxon>
        <taxon>Pseudomonadati</taxon>
        <taxon>Pseudomonadota</taxon>
        <taxon>Gammaproteobacteria</taxon>
        <taxon>Enterobacterales</taxon>
        <taxon>Enterobacteriaceae</taxon>
        <taxon>Citrobacter</taxon>
        <taxon>Citrobacter freundii complex</taxon>
    </lineage>
</organism>
<evidence type="ECO:0000256" key="7">
    <source>
        <dbReference type="ARBA" id="ARBA00023136"/>
    </source>
</evidence>
<evidence type="ECO:0000256" key="1">
    <source>
        <dbReference type="ARBA" id="ARBA00004127"/>
    </source>
</evidence>
<comment type="caution">
    <text evidence="9">The sequence shown here is derived from an EMBL/GenBank/DDBJ whole genome shotgun (WGS) entry which is preliminary data.</text>
</comment>
<name>A0A7G2IY85_CITFR</name>
<feature type="transmembrane region" description="Helical" evidence="8">
    <location>
        <begin position="92"/>
        <end position="111"/>
    </location>
</feature>
<evidence type="ECO:0000256" key="2">
    <source>
        <dbReference type="ARBA" id="ARBA00010892"/>
    </source>
</evidence>
<comment type="similarity">
    <text evidence="2 8">Belongs to the NiCoT transporter (TC 2.A.52) family.</text>
</comment>
<dbReference type="GO" id="GO:0005886">
    <property type="term" value="C:plasma membrane"/>
    <property type="evidence" value="ECO:0007669"/>
    <property type="project" value="UniProtKB-SubCell"/>
</dbReference>
<protein>
    <recommendedName>
        <fullName evidence="8">Nickel/cobalt efflux system</fullName>
    </recommendedName>
</protein>
<evidence type="ECO:0000256" key="3">
    <source>
        <dbReference type="ARBA" id="ARBA00022448"/>
    </source>
</evidence>
<keyword evidence="4" id="KW-0533">Nickel</keyword>
<keyword evidence="6 8" id="KW-1133">Transmembrane helix</keyword>
<dbReference type="Pfam" id="PF03824">
    <property type="entry name" value="NicO"/>
    <property type="match status" value="1"/>
</dbReference>
<reference evidence="9 10" key="1">
    <citation type="submission" date="2013-10" db="EMBL/GenBank/DDBJ databases">
        <title>Antibiotic resistance diversity of beta-lactamase producers in the General Hospital Vienna.</title>
        <authorList>
            <person name="Barisic I."/>
            <person name="Mitteregger D."/>
            <person name="Hirschl A.M."/>
            <person name="Noehammer C."/>
            <person name="Wiesinger-Mayr H."/>
        </authorList>
    </citation>
    <scope>NUCLEOTIDE SEQUENCE [LARGE SCALE GENOMIC DNA]</scope>
    <source>
        <strain evidence="9 10">ISC11</strain>
    </source>
</reference>
<keyword evidence="7 8" id="KW-0472">Membrane</keyword>
<accession>A0A7G2IY85</accession>
<proteinExistence type="inferred from homology"/>
<feature type="transmembrane region" description="Helical" evidence="8">
    <location>
        <begin position="131"/>
        <end position="148"/>
    </location>
</feature>
<feature type="transmembrane region" description="Helical" evidence="8">
    <location>
        <begin position="56"/>
        <end position="80"/>
    </location>
</feature>
<dbReference type="GO" id="GO:0015099">
    <property type="term" value="F:nickel cation transmembrane transporter activity"/>
    <property type="evidence" value="ECO:0007669"/>
    <property type="project" value="UniProtKB-UniRule"/>
</dbReference>
<evidence type="ECO:0000256" key="8">
    <source>
        <dbReference type="RuleBase" id="RU362101"/>
    </source>
</evidence>
<comment type="caution">
    <text evidence="8">Lacks conserved residue(s) required for the propagation of feature annotation.</text>
</comment>
<comment type="subcellular location">
    <subcellularLocation>
        <location evidence="8">Cell membrane</location>
        <topology evidence="8">Multi-pass membrane protein</topology>
    </subcellularLocation>
    <subcellularLocation>
        <location evidence="1">Endomembrane system</location>
        <topology evidence="1">Multi-pass membrane protein</topology>
    </subcellularLocation>
</comment>
<evidence type="ECO:0000313" key="10">
    <source>
        <dbReference type="Proteomes" id="UP000019194"/>
    </source>
</evidence>
<evidence type="ECO:0000313" key="9">
    <source>
        <dbReference type="EMBL" id="CDL41482.1"/>
    </source>
</evidence>
<dbReference type="GO" id="GO:0012505">
    <property type="term" value="C:endomembrane system"/>
    <property type="evidence" value="ECO:0007669"/>
    <property type="project" value="UniProtKB-SubCell"/>
</dbReference>
<evidence type="ECO:0000256" key="4">
    <source>
        <dbReference type="ARBA" id="ARBA00022596"/>
    </source>
</evidence>
<dbReference type="AlphaFoldDB" id="A0A7G2IY85"/>
<sequence length="175" mass="19478">MLILATINLIIFCQVWKAFRHLKRTGTYDGTTEDITVSGPLNWLFRSAFRLVGKDWHMYFVGFLFGLGFDTATEISLLGISASSASSGMSVWSILVFPALFTCGMALIDCLDSILMVEAYGWAFNKPQRKLYYNMTITGTSVIVALFIGGLEALGLLSDAFFASGWFVGYRQQFK</sequence>
<dbReference type="PANTHER" id="PTHR31611">
    <property type="entry name" value="HIGH-AFFINITY NICKEL TRANSPORT PROTEIN NIC1"/>
    <property type="match status" value="1"/>
</dbReference>
<dbReference type="InterPro" id="IPR011541">
    <property type="entry name" value="Ni/Co_transpt_high_affinity"/>
</dbReference>
<evidence type="ECO:0000256" key="6">
    <source>
        <dbReference type="ARBA" id="ARBA00022989"/>
    </source>
</evidence>